<dbReference type="PROSITE" id="PS50404">
    <property type="entry name" value="GST_NTER"/>
    <property type="match status" value="1"/>
</dbReference>
<dbReference type="SFLD" id="SFLDG01152">
    <property type="entry name" value="Main.3:_Omega-_and_Tau-like"/>
    <property type="match status" value="1"/>
</dbReference>
<dbReference type="PANTHER" id="PTHR46741">
    <property type="entry name" value="OS09G0413600 PROTEIN"/>
    <property type="match status" value="1"/>
</dbReference>
<dbReference type="Gene3D" id="1.20.1050.10">
    <property type="match status" value="1"/>
</dbReference>
<evidence type="ECO:0000259" key="7">
    <source>
        <dbReference type="PROSITE" id="PS50405"/>
    </source>
</evidence>
<feature type="compositionally biased region" description="Basic and acidic residues" evidence="4">
    <location>
        <begin position="202"/>
        <end position="211"/>
    </location>
</feature>
<reference evidence="8" key="1">
    <citation type="submission" date="2023-07" db="EMBL/GenBank/DDBJ databases">
        <title>draft genome sequence of fig (Ficus carica).</title>
        <authorList>
            <person name="Takahashi T."/>
            <person name="Nishimura K."/>
        </authorList>
    </citation>
    <scope>NUCLEOTIDE SEQUENCE</scope>
</reference>
<dbReference type="Proteomes" id="UP001187192">
    <property type="component" value="Unassembled WGS sequence"/>
</dbReference>
<dbReference type="InterPro" id="IPR012870">
    <property type="entry name" value="DUF1666"/>
</dbReference>
<dbReference type="GO" id="GO:0006749">
    <property type="term" value="P:glutathione metabolic process"/>
    <property type="evidence" value="ECO:0007669"/>
    <property type="project" value="InterPro"/>
</dbReference>
<evidence type="ECO:0000313" key="8">
    <source>
        <dbReference type="EMBL" id="GMN41847.1"/>
    </source>
</evidence>
<dbReference type="SFLD" id="SFLDG00358">
    <property type="entry name" value="Main_(cytGST)"/>
    <property type="match status" value="1"/>
</dbReference>
<dbReference type="PANTHER" id="PTHR46741:SF4">
    <property type="entry name" value="FINGER FYVE DOMAIN PROTEIN, PUTATIVE (DUF1666)-RELATED"/>
    <property type="match status" value="1"/>
</dbReference>
<keyword evidence="5" id="KW-0812">Transmembrane</keyword>
<keyword evidence="5" id="KW-1133">Transmembrane helix</keyword>
<keyword evidence="5" id="KW-0472">Membrane</keyword>
<organism evidence="8 9">
    <name type="scientific">Ficus carica</name>
    <name type="common">Common fig</name>
    <dbReference type="NCBI Taxonomy" id="3494"/>
    <lineage>
        <taxon>Eukaryota</taxon>
        <taxon>Viridiplantae</taxon>
        <taxon>Streptophyta</taxon>
        <taxon>Embryophyta</taxon>
        <taxon>Tracheophyta</taxon>
        <taxon>Spermatophyta</taxon>
        <taxon>Magnoliopsida</taxon>
        <taxon>eudicotyledons</taxon>
        <taxon>Gunneridae</taxon>
        <taxon>Pentapetalae</taxon>
        <taxon>rosids</taxon>
        <taxon>fabids</taxon>
        <taxon>Rosales</taxon>
        <taxon>Moraceae</taxon>
        <taxon>Ficeae</taxon>
        <taxon>Ficus</taxon>
    </lineage>
</organism>
<keyword evidence="9" id="KW-1185">Reference proteome</keyword>
<proteinExistence type="predicted"/>
<feature type="domain" description="GST C-terminal" evidence="7">
    <location>
        <begin position="885"/>
        <end position="1013"/>
    </location>
</feature>
<feature type="region of interest" description="Disordered" evidence="4">
    <location>
        <begin position="324"/>
        <end position="397"/>
    </location>
</feature>
<dbReference type="InterPro" id="IPR036282">
    <property type="entry name" value="Glutathione-S-Trfase_C_sf"/>
</dbReference>
<feature type="compositionally biased region" description="Acidic residues" evidence="4">
    <location>
        <begin position="371"/>
        <end position="394"/>
    </location>
</feature>
<dbReference type="EMBL" id="BTGU01000013">
    <property type="protein sequence ID" value="GMN41847.1"/>
    <property type="molecule type" value="Genomic_DNA"/>
</dbReference>
<dbReference type="SFLD" id="SFLDS00019">
    <property type="entry name" value="Glutathione_Transferase_(cytos"/>
    <property type="match status" value="1"/>
</dbReference>
<sequence length="1021" mass="118939">MEKKERNGRKTIPQKLIEPMGTRNFLVLKTHFDLLHKPLSNRVLYGKMVGVVGSIWVFVWGYVYFVLGFFTRFLFRLQANEQRNTGDQIDCRRFERTDIDVFGEKEIVDFHVQNRPKDHDESQEEIKDNSDVLERSSSATSTNKYEFFSLKDINGFLEEPKSLSFTVQELYLGSDEFSAIPKTQKVTCEEDFLSSNSEAETEDSKQEKELSENENSSIGEVLEKQEEEENSPETGLSEMSPDQDHDLMENSFLCKHGFSEDVELFSENYSSPSSDAKPVPNNISGDVSSRDENFVHSITYEFEEFKPENDVQAGDENENMVENVGESLLHEHTDFDEEEFIELEPHSGKSPIVSEPKSFSDEEDSGKVEDIYEETEDEDEDEDEDEEEEEEEEEHVNCEAKKVEFAWEHEDVIEQLKWELRNARTGGLPTIFEEESDSESPMKKDDDRVNLKPMKIDLKFGYKDRIEEIQKVYRMYAEKMRKLDILNNQTMHAIGFLQLKDQFKSTSEQKPSVPIVKSLLPRKARRGVGPILQYAEKLQNDFELVYVGQVCLSWEILQWQHGKIQDLLQNDDARGFHQYNLVASDFQLFQVFLQRFIEDESFQGPRVQNYVKNRCVIRSLMQVPAIKDDCMKDKQYLMEENGDAIFCESLAKIVVEAMFTFWEFLRKDEKSNSLKIAQQAMTDPIDSRLLLDIKKDFQKKERKVKDIQRSGNCVVKKLQKHQEGRVQNALFLAQVELRLVSRVLSMSRLSRDQLIWCQQKLNQISFVNKKEYVGKRKQNMKNRAMFFDHDTGLVIALSLSEPKPLFTKYTNKHGRVEIALKLKGIPYEYVDEDLSNKSELLLYYNPVHKKVPVLVHKGRPILESLIILEYIDENWSHTPKLLPHDPYEKSKIRFWANFYDQKIIPTIYTINRSKGQEREKAIEEFSELLKVFEEGIQRDFPGKSPFFNDDGNVSFLGIVVNSYACSYPAFHEAVAVIISPEKNSTFLSWVNSLRECPLIKETLPDHDRLVDRLKAFQARLS</sequence>
<dbReference type="InterPro" id="IPR045073">
    <property type="entry name" value="Omega/Tau-like"/>
</dbReference>
<gene>
    <name evidence="8" type="ORF">TIFTF001_011073</name>
</gene>
<comment type="catalytic activity">
    <reaction evidence="3">
        <text>RX + glutathione = an S-substituted glutathione + a halide anion + H(+)</text>
        <dbReference type="Rhea" id="RHEA:16437"/>
        <dbReference type="ChEBI" id="CHEBI:15378"/>
        <dbReference type="ChEBI" id="CHEBI:16042"/>
        <dbReference type="ChEBI" id="CHEBI:17792"/>
        <dbReference type="ChEBI" id="CHEBI:57925"/>
        <dbReference type="ChEBI" id="CHEBI:90779"/>
        <dbReference type="EC" id="2.5.1.18"/>
    </reaction>
</comment>
<comment type="caution">
    <text evidence="8">The sequence shown here is derived from an EMBL/GenBank/DDBJ whole genome shotgun (WGS) entry which is preliminary data.</text>
</comment>
<evidence type="ECO:0000259" key="6">
    <source>
        <dbReference type="PROSITE" id="PS50404"/>
    </source>
</evidence>
<feature type="transmembrane region" description="Helical" evidence="5">
    <location>
        <begin position="49"/>
        <end position="75"/>
    </location>
</feature>
<dbReference type="PROSITE" id="PS50405">
    <property type="entry name" value="GST_CTER"/>
    <property type="match status" value="1"/>
</dbReference>
<name>A0AA88D515_FICCA</name>
<feature type="region of interest" description="Disordered" evidence="4">
    <location>
        <begin position="191"/>
        <end position="252"/>
    </location>
</feature>
<evidence type="ECO:0000313" key="9">
    <source>
        <dbReference type="Proteomes" id="UP001187192"/>
    </source>
</evidence>
<dbReference type="InterPro" id="IPR010987">
    <property type="entry name" value="Glutathione-S-Trfase_C-like"/>
</dbReference>
<feature type="domain" description="GST N-terminal" evidence="6">
    <location>
        <begin position="800"/>
        <end position="879"/>
    </location>
</feature>
<accession>A0AA88D515</accession>
<dbReference type="CDD" id="cd03058">
    <property type="entry name" value="GST_N_Tau"/>
    <property type="match status" value="1"/>
</dbReference>
<dbReference type="Gene3D" id="3.40.30.10">
    <property type="entry name" value="Glutaredoxin"/>
    <property type="match status" value="1"/>
</dbReference>
<evidence type="ECO:0000256" key="5">
    <source>
        <dbReference type="SAM" id="Phobius"/>
    </source>
</evidence>
<evidence type="ECO:0000256" key="1">
    <source>
        <dbReference type="ARBA" id="ARBA00012452"/>
    </source>
</evidence>
<dbReference type="GO" id="GO:0004364">
    <property type="term" value="F:glutathione transferase activity"/>
    <property type="evidence" value="ECO:0007669"/>
    <property type="project" value="UniProtKB-EC"/>
</dbReference>
<dbReference type="Pfam" id="PF07891">
    <property type="entry name" value="DUF1666"/>
    <property type="match status" value="1"/>
</dbReference>
<feature type="region of interest" description="Disordered" evidence="4">
    <location>
        <begin position="266"/>
        <end position="290"/>
    </location>
</feature>
<dbReference type="InterPro" id="IPR045074">
    <property type="entry name" value="GST_C_Tau"/>
</dbReference>
<dbReference type="SUPFAM" id="SSF52833">
    <property type="entry name" value="Thioredoxin-like"/>
    <property type="match status" value="1"/>
</dbReference>
<evidence type="ECO:0000256" key="3">
    <source>
        <dbReference type="ARBA" id="ARBA00047960"/>
    </source>
</evidence>
<dbReference type="InterPro" id="IPR036249">
    <property type="entry name" value="Thioredoxin-like_sf"/>
</dbReference>
<feature type="region of interest" description="Disordered" evidence="4">
    <location>
        <begin position="116"/>
        <end position="137"/>
    </location>
</feature>
<dbReference type="EC" id="2.5.1.18" evidence="1"/>
<dbReference type="Pfam" id="PF02798">
    <property type="entry name" value="GST_N"/>
    <property type="match status" value="1"/>
</dbReference>
<dbReference type="InterPro" id="IPR004045">
    <property type="entry name" value="Glutathione_S-Trfase_N"/>
</dbReference>
<evidence type="ECO:0000256" key="2">
    <source>
        <dbReference type="ARBA" id="ARBA00022679"/>
    </source>
</evidence>
<dbReference type="CDD" id="cd03185">
    <property type="entry name" value="GST_C_Tau"/>
    <property type="match status" value="1"/>
</dbReference>
<protein>
    <recommendedName>
        <fullName evidence="1">glutathione transferase</fullName>
        <ecNumber evidence="1">2.5.1.18</ecNumber>
    </recommendedName>
</protein>
<feature type="compositionally biased region" description="Basic and acidic residues" evidence="4">
    <location>
        <begin position="116"/>
        <end position="134"/>
    </location>
</feature>
<dbReference type="InterPro" id="IPR040079">
    <property type="entry name" value="Glutathione_S-Trfase"/>
</dbReference>
<evidence type="ECO:0000256" key="4">
    <source>
        <dbReference type="SAM" id="MobiDB-lite"/>
    </source>
</evidence>
<dbReference type="AlphaFoldDB" id="A0AA88D515"/>
<keyword evidence="2" id="KW-0808">Transferase</keyword>
<dbReference type="SUPFAM" id="SSF47616">
    <property type="entry name" value="GST C-terminal domain-like"/>
    <property type="match status" value="1"/>
</dbReference>